<keyword evidence="1" id="KW-0472">Membrane</keyword>
<dbReference type="Proteomes" id="UP000218965">
    <property type="component" value="Chromosome"/>
</dbReference>
<organism evidence="2 3">
    <name type="scientific">Microcella alkaliphila</name>
    <dbReference type="NCBI Taxonomy" id="279828"/>
    <lineage>
        <taxon>Bacteria</taxon>
        <taxon>Bacillati</taxon>
        <taxon>Actinomycetota</taxon>
        <taxon>Actinomycetes</taxon>
        <taxon>Micrococcales</taxon>
        <taxon>Microbacteriaceae</taxon>
        <taxon>Microcella</taxon>
    </lineage>
</organism>
<feature type="transmembrane region" description="Helical" evidence="1">
    <location>
        <begin position="67"/>
        <end position="90"/>
    </location>
</feature>
<dbReference type="EMBL" id="AP017315">
    <property type="protein sequence ID" value="BAU33365.1"/>
    <property type="molecule type" value="Genomic_DNA"/>
</dbReference>
<proteinExistence type="predicted"/>
<evidence type="ECO:0000313" key="2">
    <source>
        <dbReference type="EMBL" id="BAU33365.1"/>
    </source>
</evidence>
<evidence type="ECO:0008006" key="4">
    <source>
        <dbReference type="Google" id="ProtNLM"/>
    </source>
</evidence>
<evidence type="ECO:0000256" key="1">
    <source>
        <dbReference type="SAM" id="Phobius"/>
    </source>
</evidence>
<sequence>MGGRPGDPRAFGKLEGMARETVLTVPLSTPVRALYVGVMLAAVAFFLTLGLTAAVDPATSAARTVGPLIAAVGAVVAAVVFWRAGAVVALDGESVRLALRPLWRRRIPLGEIRDARPAAIRELPREWGAVGAADSERGTVVGIGGLTTAVRVDLHDGRSYSVTTRDAADAERAATAVRGAAGLDD</sequence>
<reference evidence="2 3" key="2">
    <citation type="submission" date="2016-01" db="EMBL/GenBank/DDBJ databases">
        <title>Microcella alkaliphila JAM AC0309 whole genome shotgun sequence.</title>
        <authorList>
            <person name="Kurata A."/>
            <person name="Hirose Y."/>
            <person name="Kishimoto N."/>
            <person name="Kobayashi T."/>
        </authorList>
    </citation>
    <scope>NUCLEOTIDE SEQUENCE [LARGE SCALE GENOMIC DNA]</scope>
    <source>
        <strain evidence="2 3">JAM AC0309</strain>
    </source>
</reference>
<name>A0A0U5BP80_9MICO</name>
<protein>
    <recommendedName>
        <fullName evidence="4">PH domain-containing protein</fullName>
    </recommendedName>
</protein>
<dbReference type="KEGG" id="malk:MalAC0309_2526"/>
<reference evidence="3" key="1">
    <citation type="submission" date="2015-12" db="EMBL/GenBank/DDBJ databases">
        <authorList>
            <person name="Shamseldin A."/>
            <person name="Moawad H."/>
            <person name="Abd El-Rahim W.M."/>
            <person name="Sadowsky M.J."/>
        </authorList>
    </citation>
    <scope>NUCLEOTIDE SEQUENCE [LARGE SCALE GENOMIC DNA]</scope>
    <source>
        <strain evidence="3">JAM AC0309</strain>
    </source>
</reference>
<keyword evidence="1" id="KW-1133">Transmembrane helix</keyword>
<accession>A0A0U5BP80</accession>
<dbReference type="AlphaFoldDB" id="A0A0U5BP80"/>
<keyword evidence="1" id="KW-0812">Transmembrane</keyword>
<feature type="transmembrane region" description="Helical" evidence="1">
    <location>
        <begin position="33"/>
        <end position="55"/>
    </location>
</feature>
<gene>
    <name evidence="2" type="ORF">MalAC0309_2526</name>
</gene>
<evidence type="ECO:0000313" key="3">
    <source>
        <dbReference type="Proteomes" id="UP000218965"/>
    </source>
</evidence>